<accession>Q5H1Q3</accession>
<sequence length="252" mass="26698">MRKRFAIANPVSALRIPMPTNESPLLRIDIWSDVVCPWCWIGKRRFQSAIAALGAQAPVLDIHYHAFQLDPEAGLEPTPLRDALALKFGGTARVEQMLAQPQATAQAEGLPLDFDRGQVQVSTLRAHRLIWLASHEGDVDAVMEALFHAHFTEGHNVGAIETLVHAGEAGGLAAARVQAMLESEEGIVEVHAQLAQAAALGIRAVPSFVINGRALIQGAQPPESVAQALLQLAAESTPVGGPDACGPDGCAV</sequence>
<dbReference type="InterPro" id="IPR036249">
    <property type="entry name" value="Thioredoxin-like_sf"/>
</dbReference>
<dbReference type="CDD" id="cd03024">
    <property type="entry name" value="DsbA_FrnE"/>
    <property type="match status" value="1"/>
</dbReference>
<dbReference type="InterPro" id="IPR001853">
    <property type="entry name" value="DSBA-like_thioredoxin_dom"/>
</dbReference>
<name>Q5H1Q3_XANOR</name>
<protein>
    <submittedName>
        <fullName evidence="2">Polyketide synthase</fullName>
    </submittedName>
</protein>
<dbReference type="PANTHER" id="PTHR13887:SF41">
    <property type="entry name" value="THIOREDOXIN SUPERFAMILY PROTEIN"/>
    <property type="match status" value="1"/>
</dbReference>
<proteinExistence type="predicted"/>
<feature type="domain" description="DSBA-like thioredoxin" evidence="1">
    <location>
        <begin position="28"/>
        <end position="229"/>
    </location>
</feature>
<dbReference type="SUPFAM" id="SSF52833">
    <property type="entry name" value="Thioredoxin-like"/>
    <property type="match status" value="1"/>
</dbReference>
<organism evidence="2 3">
    <name type="scientific">Xanthomonas oryzae pv. oryzae (strain KACC10331 / KXO85)</name>
    <dbReference type="NCBI Taxonomy" id="291331"/>
    <lineage>
        <taxon>Bacteria</taxon>
        <taxon>Pseudomonadati</taxon>
        <taxon>Pseudomonadota</taxon>
        <taxon>Gammaproteobacteria</taxon>
        <taxon>Lysobacterales</taxon>
        <taxon>Lysobacteraceae</taxon>
        <taxon>Xanthomonas</taxon>
    </lineage>
</organism>
<dbReference type="Gene3D" id="3.40.30.10">
    <property type="entry name" value="Glutaredoxin"/>
    <property type="match status" value="1"/>
</dbReference>
<dbReference type="Proteomes" id="UP000006735">
    <property type="component" value="Chromosome"/>
</dbReference>
<dbReference type="AlphaFoldDB" id="Q5H1Q3"/>
<dbReference type="EMBL" id="AE013598">
    <property type="protein sequence ID" value="AAW75118.1"/>
    <property type="molecule type" value="Genomic_DNA"/>
</dbReference>
<dbReference type="KEGG" id="xoo:XOO1864"/>
<evidence type="ECO:0000313" key="3">
    <source>
        <dbReference type="Proteomes" id="UP000006735"/>
    </source>
</evidence>
<evidence type="ECO:0000313" key="2">
    <source>
        <dbReference type="EMBL" id="AAW75118.1"/>
    </source>
</evidence>
<reference evidence="2 3" key="1">
    <citation type="journal article" date="2005" name="Nucleic Acids Res.">
        <title>The genome sequence of Xanthomonas oryzae pathovar oryzae KACC10331, the bacterial blight pathogen of rice.</title>
        <authorList>
            <person name="Lee B.M."/>
            <person name="Park Y.J."/>
            <person name="Park D.S."/>
            <person name="Kang H.W."/>
            <person name="Kim J.G."/>
            <person name="Song E.S."/>
            <person name="Park I.C."/>
            <person name="Yoon U.H."/>
            <person name="Hahn J.H."/>
            <person name="Koo B.S."/>
            <person name="Lee G.B."/>
            <person name="Kim H."/>
            <person name="Park H.S."/>
            <person name="Yoon K.O."/>
            <person name="Kim J.H."/>
            <person name="Jung C.H."/>
            <person name="Koh N.H."/>
            <person name="Seo J.S."/>
            <person name="Go S.J."/>
        </authorList>
    </citation>
    <scope>NUCLEOTIDE SEQUENCE [LARGE SCALE GENOMIC DNA]</scope>
    <source>
        <strain evidence="3">KACC10331 / KXO85</strain>
    </source>
</reference>
<dbReference type="HOGENOM" id="CLU_069253_0_2_6"/>
<dbReference type="GO" id="GO:0016491">
    <property type="term" value="F:oxidoreductase activity"/>
    <property type="evidence" value="ECO:0007669"/>
    <property type="project" value="InterPro"/>
</dbReference>
<keyword evidence="3" id="KW-1185">Reference proteome</keyword>
<dbReference type="STRING" id="291331.XOO1864"/>
<dbReference type="Pfam" id="PF01323">
    <property type="entry name" value="DSBA"/>
    <property type="match status" value="1"/>
</dbReference>
<gene>
    <name evidence="2" type="primary">frnE</name>
    <name evidence="2" type="ordered locus">XOO1864</name>
</gene>
<dbReference type="PANTHER" id="PTHR13887">
    <property type="entry name" value="GLUTATHIONE S-TRANSFERASE KAPPA"/>
    <property type="match status" value="1"/>
</dbReference>
<evidence type="ECO:0000259" key="1">
    <source>
        <dbReference type="Pfam" id="PF01323"/>
    </source>
</evidence>